<proteinExistence type="inferred from homology"/>
<accession>A0ABR2JWZ3</accession>
<dbReference type="InterPro" id="IPR001841">
    <property type="entry name" value="Znf_RING"/>
</dbReference>
<evidence type="ECO:0000256" key="3">
    <source>
        <dbReference type="PROSITE-ProRule" id="PRU00175"/>
    </source>
</evidence>
<evidence type="ECO:0000256" key="1">
    <source>
        <dbReference type="ARBA" id="ARBA00007997"/>
    </source>
</evidence>
<dbReference type="PANTHER" id="PTHR12389:SF0">
    <property type="entry name" value="E3 UBIQUITIN-PROTEIN LIGASE LISTERIN"/>
    <property type="match status" value="1"/>
</dbReference>
<comment type="similarity">
    <text evidence="1 4">Belongs to the LTN1 family.</text>
</comment>
<keyword evidence="4" id="KW-0862">Zinc</keyword>
<name>A0ABR2JWZ3_9EUKA</name>
<evidence type="ECO:0000259" key="6">
    <source>
        <dbReference type="PROSITE" id="PS50089"/>
    </source>
</evidence>
<comment type="function">
    <text evidence="4">E3 ubiquitin-protein ligase. Component of the ribosome quality control complex (RQC), a ribosome-associated complex that mediates ubiquitination and extraction of incompletely synthesized nascent chains for proteasomal degradation.</text>
</comment>
<dbReference type="SUPFAM" id="SSF57850">
    <property type="entry name" value="RING/U-box"/>
    <property type="match status" value="1"/>
</dbReference>
<evidence type="ECO:0000256" key="4">
    <source>
        <dbReference type="RuleBase" id="RU367090"/>
    </source>
</evidence>
<dbReference type="SMART" id="SM00109">
    <property type="entry name" value="C1"/>
    <property type="match status" value="1"/>
</dbReference>
<comment type="pathway">
    <text evidence="4">Protein modification; protein ubiquitination.</text>
</comment>
<dbReference type="Gene3D" id="3.30.40.10">
    <property type="entry name" value="Zinc/RING finger domain, C3HC4 (zinc finger)"/>
    <property type="match status" value="1"/>
</dbReference>
<dbReference type="PROSITE" id="PS50081">
    <property type="entry name" value="ZF_DAG_PE_2"/>
    <property type="match status" value="1"/>
</dbReference>
<evidence type="ECO:0000313" key="7">
    <source>
        <dbReference type="EMBL" id="KAK8883343.1"/>
    </source>
</evidence>
<protein>
    <recommendedName>
        <fullName evidence="2 4">E3 ubiquitin-protein ligase listerin</fullName>
        <ecNumber evidence="4">2.3.2.27</ecNumber>
    </recommendedName>
    <alternativeName>
        <fullName evidence="4">RING-type E3 ubiquitin transferase listerin</fullName>
    </alternativeName>
</protein>
<evidence type="ECO:0000259" key="5">
    <source>
        <dbReference type="PROSITE" id="PS50081"/>
    </source>
</evidence>
<evidence type="ECO:0000313" key="8">
    <source>
        <dbReference type="Proteomes" id="UP001470230"/>
    </source>
</evidence>
<gene>
    <name evidence="7" type="ORF">M9Y10_045993</name>
</gene>
<dbReference type="InterPro" id="IPR002219">
    <property type="entry name" value="PKC_DAG/PE"/>
</dbReference>
<reference evidence="7 8" key="1">
    <citation type="submission" date="2024-04" db="EMBL/GenBank/DDBJ databases">
        <title>Tritrichomonas musculus Genome.</title>
        <authorList>
            <person name="Alves-Ferreira E."/>
            <person name="Grigg M."/>
            <person name="Lorenzi H."/>
            <person name="Galac M."/>
        </authorList>
    </citation>
    <scope>NUCLEOTIDE SEQUENCE [LARGE SCALE GENOMIC DNA]</scope>
    <source>
        <strain evidence="7 8">EAF2021</strain>
    </source>
</reference>
<dbReference type="EMBL" id="JAPFFF010000009">
    <property type="protein sequence ID" value="KAK8883343.1"/>
    <property type="molecule type" value="Genomic_DNA"/>
</dbReference>
<comment type="catalytic activity">
    <reaction evidence="4">
        <text>S-ubiquitinyl-[E2 ubiquitin-conjugating enzyme]-L-cysteine + [acceptor protein]-L-lysine = [E2 ubiquitin-conjugating enzyme]-L-cysteine + N(6)-ubiquitinyl-[acceptor protein]-L-lysine.</text>
        <dbReference type="EC" id="2.3.2.27"/>
    </reaction>
</comment>
<dbReference type="PROSITE" id="PS50089">
    <property type="entry name" value="ZF_RING_2"/>
    <property type="match status" value="1"/>
</dbReference>
<dbReference type="Proteomes" id="UP001470230">
    <property type="component" value="Unassembled WGS sequence"/>
</dbReference>
<organism evidence="7 8">
    <name type="scientific">Tritrichomonas musculus</name>
    <dbReference type="NCBI Taxonomy" id="1915356"/>
    <lineage>
        <taxon>Eukaryota</taxon>
        <taxon>Metamonada</taxon>
        <taxon>Parabasalia</taxon>
        <taxon>Tritrichomonadida</taxon>
        <taxon>Tritrichomonadidae</taxon>
        <taxon>Tritrichomonas</taxon>
    </lineage>
</organism>
<feature type="domain" description="Phorbol-ester/DAG-type" evidence="5">
    <location>
        <begin position="1126"/>
        <end position="1178"/>
    </location>
</feature>
<dbReference type="InterPro" id="IPR013083">
    <property type="entry name" value="Znf_RING/FYVE/PHD"/>
</dbReference>
<evidence type="ECO:0000256" key="2">
    <source>
        <dbReference type="ARBA" id="ARBA00017157"/>
    </source>
</evidence>
<keyword evidence="8" id="KW-1185">Reference proteome</keyword>
<dbReference type="EC" id="2.3.2.27" evidence="4"/>
<dbReference type="PANTHER" id="PTHR12389">
    <property type="entry name" value="ZINC FINGER PROTEIN 294"/>
    <property type="match status" value="1"/>
</dbReference>
<keyword evidence="3 4" id="KW-0863">Zinc-finger</keyword>
<keyword evidence="4" id="KW-0808">Transferase</keyword>
<comment type="caution">
    <text evidence="7">The sequence shown here is derived from an EMBL/GenBank/DDBJ whole genome shotgun (WGS) entry which is preliminary data.</text>
</comment>
<keyword evidence="4" id="KW-0833">Ubl conjugation pathway</keyword>
<dbReference type="InterPro" id="IPR039795">
    <property type="entry name" value="LTN1/Rkr1"/>
</dbReference>
<keyword evidence="4" id="KW-0479">Metal-binding</keyword>
<dbReference type="Pfam" id="PF22958">
    <property type="entry name" value="Ltn1_1st"/>
    <property type="match status" value="1"/>
</dbReference>
<sequence length="1195" mass="138216">MIAQDDFSSIANTIRNSEIKLIFKKLAKHNESVVKSGLTDLINSLPKIDYNTTFCEIVGHCCVAFDHFLYDDDDEVRKMSLKMISQIIVRLKRDIVGYATLIFPMLLIYCNDYKVHQEAEKVLEISFPTEEKKLALLNKMQYDICEKISSTLASLKTLLLTNFSIGRVSAACITLTTSIIQKIGKTDFVNNLLSNIKIYEMLKITEQQFAPSVTQEFRIAAYDFLQYEDPHQISNILNLFLYEDSNLAQASLVKLIISLIEKEQLSADEFRPIFEKSSNLYLNPPANLSNLLNLINDDQYIWSIIQKISSSDSQKLFDMLFALLENKNIIIPLFPKMISKDEQSPFLKTCPFSLFEFAKNDPQIDEYLMAKDTDEKRCLEFILSYYNEEKAKKWLNTRESITTYCGLELEKKFSSKMFIELWPNFESIPFSDDEYFIDFMSFYLTRESFPLFLKKYKDSIPNLLKKWTRDYSILNCTQLSDLSLEYLESDPSLAQYFIKIFPNDESITDILSAIVLNSIQSGNKIESSVFNYFTPTDSFLKTFLFSASSLSSLKPGHILINPLIEAIPRLIPQNECSVLAPLVITFVTNSKIDPLSIKFDYIENPLFTVKYFDHFGYNLIEAETFCRFLESYLRTKVPWLPVYLYIKDINWQLISDQIWNFLNQKPDYAPICHSLNLFLALSCVCAASESDVVIKKLPHDYLTYNAMPAIEPHKDYVPSEEMEIIRMEWLLRRPKPPDFSETDKSKYKLVLRQTVVYLRFFLPTLMVFKPVYDLILRVLDDCQTRLLFFYCVRTISIINNVYSAPEKSDAEAENQKEEEENSLDNMPAAEFLEKFIIYVVKFAPFTSAIEKELISAFSIAKRLKKDEFSKVAIKCAPLFASSLSTQLVRLMIPLFQYFNSWELLNTNLDGQLDLSNVLSWNFITNALFSMPSGIRTHFVKKYSKKVPEILNEVPSNSYQFEQIVIAFPVTFSEWLKDLHKKINDTNKMISMNENRIANTDGHNIDVNELKETNERNKTKYNSVIRDLKQKVTRNVFKSIVKETIHLKLENSTIRSNVNALSLGVSYKEDELAMPITVDLRFPETFPAEDIKISTDIGDNTLNNVCDNKIIDALKLTESVVAGIKEWHRFVIQRVKDAEPCPICYSYFSSDAKQTPSVKCSVCGQTFHKTCLRKWFEKCLYRTCPACASRWKEAGK</sequence>
<dbReference type="InterPro" id="IPR054476">
    <property type="entry name" value="Ltn1_N"/>
</dbReference>
<comment type="subunit">
    <text evidence="4">Component of the ribosome quality control complex (RQC).</text>
</comment>
<feature type="domain" description="RING-type" evidence="6">
    <location>
        <begin position="1140"/>
        <end position="1186"/>
    </location>
</feature>